<evidence type="ECO:0000256" key="3">
    <source>
        <dbReference type="ARBA" id="ARBA00023004"/>
    </source>
</evidence>
<accession>A0A1X6PD63</accession>
<comment type="similarity">
    <text evidence="4">Belongs to the globin family.</text>
</comment>
<protein>
    <recommendedName>
        <fullName evidence="6">Globin domain-containing protein</fullName>
    </recommendedName>
</protein>
<feature type="compositionally biased region" description="Low complexity" evidence="5">
    <location>
        <begin position="259"/>
        <end position="269"/>
    </location>
</feature>
<dbReference type="Gene3D" id="1.10.490.10">
    <property type="entry name" value="Globins"/>
    <property type="match status" value="1"/>
</dbReference>
<dbReference type="PROSITE" id="PS01033">
    <property type="entry name" value="GLOBIN"/>
    <property type="match status" value="1"/>
</dbReference>
<dbReference type="InterPro" id="IPR012292">
    <property type="entry name" value="Globin/Proto"/>
</dbReference>
<dbReference type="Proteomes" id="UP000218209">
    <property type="component" value="Unassembled WGS sequence"/>
</dbReference>
<dbReference type="GO" id="GO:0008941">
    <property type="term" value="F:nitric oxide dioxygenase NAD(P)H activity"/>
    <property type="evidence" value="ECO:0007669"/>
    <property type="project" value="TreeGrafter"/>
</dbReference>
<evidence type="ECO:0000256" key="5">
    <source>
        <dbReference type="SAM" id="MobiDB-lite"/>
    </source>
</evidence>
<reference evidence="7 8" key="1">
    <citation type="submission" date="2017-03" db="EMBL/GenBank/DDBJ databases">
        <title>WGS assembly of Porphyra umbilicalis.</title>
        <authorList>
            <person name="Brawley S.H."/>
            <person name="Blouin N.A."/>
            <person name="Ficko-Blean E."/>
            <person name="Wheeler G.L."/>
            <person name="Lohr M."/>
            <person name="Goodson H.V."/>
            <person name="Jenkins J.W."/>
            <person name="Blaby-Haas C.E."/>
            <person name="Helliwell K.E."/>
            <person name="Chan C."/>
            <person name="Marriage T."/>
            <person name="Bhattacharya D."/>
            <person name="Klein A.S."/>
            <person name="Badis Y."/>
            <person name="Brodie J."/>
            <person name="Cao Y."/>
            <person name="Collen J."/>
            <person name="Dittami S.M."/>
            <person name="Gachon C.M."/>
            <person name="Green B.R."/>
            <person name="Karpowicz S."/>
            <person name="Kim J.W."/>
            <person name="Kudahl U."/>
            <person name="Lin S."/>
            <person name="Michel G."/>
            <person name="Mittag M."/>
            <person name="Olson B.J."/>
            <person name="Pangilinan J."/>
            <person name="Peng Y."/>
            <person name="Qiu H."/>
            <person name="Shu S."/>
            <person name="Singer J.T."/>
            <person name="Smith A.G."/>
            <person name="Sprecher B.N."/>
            <person name="Wagner V."/>
            <person name="Wang W."/>
            <person name="Wang Z.-Y."/>
            <person name="Yan J."/>
            <person name="Yarish C."/>
            <person name="Zoeuner-Riek S."/>
            <person name="Zhuang Y."/>
            <person name="Zou Y."/>
            <person name="Lindquist E.A."/>
            <person name="Grimwood J."/>
            <person name="Barry K."/>
            <person name="Rokhsar D.S."/>
            <person name="Schmutz J."/>
            <person name="Stiller J.W."/>
            <person name="Grossman A.R."/>
            <person name="Prochnik S.E."/>
        </authorList>
    </citation>
    <scope>NUCLEOTIDE SEQUENCE [LARGE SCALE GENOMIC DNA]</scope>
    <source>
        <strain evidence="7">4086291</strain>
    </source>
</reference>
<evidence type="ECO:0000256" key="2">
    <source>
        <dbReference type="ARBA" id="ARBA00022723"/>
    </source>
</evidence>
<dbReference type="OrthoDB" id="436496at2759"/>
<dbReference type="EMBL" id="KV918807">
    <property type="protein sequence ID" value="OSX78676.1"/>
    <property type="molecule type" value="Genomic_DNA"/>
</dbReference>
<dbReference type="AlphaFoldDB" id="A0A1X6PD63"/>
<keyword evidence="1 4" id="KW-0349">Heme</keyword>
<feature type="domain" description="Globin" evidence="6">
    <location>
        <begin position="3"/>
        <end position="152"/>
    </location>
</feature>
<proteinExistence type="inferred from homology"/>
<dbReference type="GO" id="GO:0071949">
    <property type="term" value="F:FAD binding"/>
    <property type="evidence" value="ECO:0007669"/>
    <property type="project" value="TreeGrafter"/>
</dbReference>
<dbReference type="GO" id="GO:0046210">
    <property type="term" value="P:nitric oxide catabolic process"/>
    <property type="evidence" value="ECO:0007669"/>
    <property type="project" value="TreeGrafter"/>
</dbReference>
<feature type="compositionally biased region" description="Basic residues" evidence="5">
    <location>
        <begin position="202"/>
        <end position="212"/>
    </location>
</feature>
<sequence length="294" mass="30216">MGALSDDTVRIVKSTAPVLKVHGGAIVDGFYALLFEQHPAAAAYFNVVPTDGGGGGGGGGRGQSKAQIQRLSMAVLLYAESIDQLDTLGPVLERISAKHASRGIPAEFYPAVGACLLQSIGRVLGDAATPEIVGAWGEAYGFLADALMATEAKIAAGLASDGGGGWTGYAPFVVASVTKEAVPPPGRAASLVLRPAAGGGRGRPRRRSRPRGRPASISASACPCRPTAAAATAAATATAPPPSPAAPSLSRPPRRRPTRTCPPTSASRSWPAPTCPPTPSWRRSWTWRRARVSR</sequence>
<keyword evidence="3" id="KW-0408">Iron</keyword>
<gene>
    <name evidence="7" type="ORF">BU14_0103s0020</name>
</gene>
<name>A0A1X6PD63_PORUM</name>
<dbReference type="GO" id="GO:0071500">
    <property type="term" value="P:cellular response to nitrosative stress"/>
    <property type="evidence" value="ECO:0007669"/>
    <property type="project" value="TreeGrafter"/>
</dbReference>
<feature type="compositionally biased region" description="Low complexity" evidence="5">
    <location>
        <begin position="213"/>
        <end position="238"/>
    </location>
</feature>
<dbReference type="CDD" id="cd08922">
    <property type="entry name" value="FHb-globin"/>
    <property type="match status" value="1"/>
</dbReference>
<feature type="compositionally biased region" description="Basic residues" evidence="5">
    <location>
        <begin position="285"/>
        <end position="294"/>
    </location>
</feature>
<keyword evidence="8" id="KW-1185">Reference proteome</keyword>
<evidence type="ECO:0000313" key="8">
    <source>
        <dbReference type="Proteomes" id="UP000218209"/>
    </source>
</evidence>
<evidence type="ECO:0000313" key="7">
    <source>
        <dbReference type="EMBL" id="OSX78676.1"/>
    </source>
</evidence>
<dbReference type="PANTHER" id="PTHR43396:SF3">
    <property type="entry name" value="FLAVOHEMOPROTEIN"/>
    <property type="match status" value="1"/>
</dbReference>
<dbReference type="SUPFAM" id="SSF46458">
    <property type="entry name" value="Globin-like"/>
    <property type="match status" value="1"/>
</dbReference>
<dbReference type="InterPro" id="IPR000971">
    <property type="entry name" value="Globin"/>
</dbReference>
<evidence type="ECO:0000256" key="1">
    <source>
        <dbReference type="ARBA" id="ARBA00022617"/>
    </source>
</evidence>
<dbReference type="Pfam" id="PF00042">
    <property type="entry name" value="Globin"/>
    <property type="match status" value="1"/>
</dbReference>
<evidence type="ECO:0000256" key="4">
    <source>
        <dbReference type="RuleBase" id="RU000356"/>
    </source>
</evidence>
<evidence type="ECO:0000259" key="6">
    <source>
        <dbReference type="PROSITE" id="PS01033"/>
    </source>
</evidence>
<organism evidence="7 8">
    <name type="scientific">Porphyra umbilicalis</name>
    <name type="common">Purple laver</name>
    <name type="synonym">Red alga</name>
    <dbReference type="NCBI Taxonomy" id="2786"/>
    <lineage>
        <taxon>Eukaryota</taxon>
        <taxon>Rhodophyta</taxon>
        <taxon>Bangiophyceae</taxon>
        <taxon>Bangiales</taxon>
        <taxon>Bangiaceae</taxon>
        <taxon>Porphyra</taxon>
    </lineage>
</organism>
<keyword evidence="4" id="KW-0813">Transport</keyword>
<dbReference type="GO" id="GO:0020037">
    <property type="term" value="F:heme binding"/>
    <property type="evidence" value="ECO:0007669"/>
    <property type="project" value="InterPro"/>
</dbReference>
<dbReference type="GO" id="GO:0046872">
    <property type="term" value="F:metal ion binding"/>
    <property type="evidence" value="ECO:0007669"/>
    <property type="project" value="UniProtKB-KW"/>
</dbReference>
<feature type="region of interest" description="Disordered" evidence="5">
    <location>
        <begin position="183"/>
        <end position="294"/>
    </location>
</feature>
<dbReference type="GO" id="GO:0005344">
    <property type="term" value="F:oxygen carrier activity"/>
    <property type="evidence" value="ECO:0007669"/>
    <property type="project" value="UniProtKB-KW"/>
</dbReference>
<keyword evidence="4" id="KW-0561">Oxygen transport</keyword>
<dbReference type="PANTHER" id="PTHR43396">
    <property type="entry name" value="FLAVOHEMOPROTEIN"/>
    <property type="match status" value="1"/>
</dbReference>
<dbReference type="GO" id="GO:0019825">
    <property type="term" value="F:oxygen binding"/>
    <property type="evidence" value="ECO:0007669"/>
    <property type="project" value="InterPro"/>
</dbReference>
<dbReference type="InterPro" id="IPR009050">
    <property type="entry name" value="Globin-like_sf"/>
</dbReference>
<keyword evidence="2" id="KW-0479">Metal-binding</keyword>